<evidence type="ECO:0000313" key="4">
    <source>
        <dbReference type="Proteomes" id="UP001634394"/>
    </source>
</evidence>
<evidence type="ECO:0000256" key="1">
    <source>
        <dbReference type="SAM" id="MobiDB-lite"/>
    </source>
</evidence>
<proteinExistence type="predicted"/>
<dbReference type="EMBL" id="JBJQND010000001">
    <property type="protein sequence ID" value="KAL3888426.1"/>
    <property type="molecule type" value="Genomic_DNA"/>
</dbReference>
<keyword evidence="4" id="KW-1185">Reference proteome</keyword>
<reference evidence="3 4" key="1">
    <citation type="submission" date="2024-11" db="EMBL/GenBank/DDBJ databases">
        <title>Chromosome-level genome assembly of the freshwater bivalve Anodonta woodiana.</title>
        <authorList>
            <person name="Chen X."/>
        </authorList>
    </citation>
    <scope>NUCLEOTIDE SEQUENCE [LARGE SCALE GENOMIC DNA]</scope>
    <source>
        <strain evidence="3">MN2024</strain>
        <tissue evidence="3">Gills</tissue>
    </source>
</reference>
<dbReference type="Proteomes" id="UP001634394">
    <property type="component" value="Unassembled WGS sequence"/>
</dbReference>
<name>A0ABD3XQF5_SINWO</name>
<dbReference type="AlphaFoldDB" id="A0ABD3XQF5"/>
<dbReference type="PANTHER" id="PTHR15294:SF3">
    <property type="entry name" value="SUMO-SPECIFIC ISOPEPTIDASE USPL1"/>
    <property type="match status" value="1"/>
</dbReference>
<gene>
    <name evidence="3" type="ORF">ACJMK2_000793</name>
</gene>
<feature type="domain" description="Ubiquitin-specific peptidase-like SUMO isopeptidase" evidence="2">
    <location>
        <begin position="209"/>
        <end position="284"/>
    </location>
</feature>
<dbReference type="Pfam" id="PF15499">
    <property type="entry name" value="Peptidase_C98"/>
    <property type="match status" value="2"/>
</dbReference>
<feature type="region of interest" description="Disordered" evidence="1">
    <location>
        <begin position="291"/>
        <end position="316"/>
    </location>
</feature>
<protein>
    <recommendedName>
        <fullName evidence="2">Ubiquitin-specific peptidase-like SUMO isopeptidase domain-containing protein</fullName>
    </recommendedName>
</protein>
<sequence length="676" mass="75130">MAEKLNTSDCDQCSEAGRKGRLKTCQINFNEAVIICTNALCSFGLESGDTLSRSLSAIILKGKYKYGLCSASQSTCTSHTKSRLPNAGSISGPSLSVSSATWGSLHTGLPGVKNLGKDQIIQNFLYQLRSLEKPHVMLGNMKEKIRMAHQQQHRSPEFSAIKNTSNSKHITDNKDVFINSTPSCITKNSFAQSDHIPENSDKWKWESFLQWQNKDALCWLDVVLCLLVHNQTLFNLLKDNRCPKESVIFTLLKAYHQAQDLINGKKKCFQRNSPDSAFVQSVLSNTHRKSEMKCSRGHGPRCSSGRTDTSIQTGAGNSPSLGMLGESLYESPGLAVSCKTMEDVREAVWQRLQSKLKSFSALVQEILEVKAHFQMRYWFSYTCLGCGEVEESTHENILPSFPNTYVDFIIEKPAHIRKCMKLMHFAEGLPHNNLTALDLQFQGDYCKVKGVVRYTNNPDHFTAWIRNGTDDTWMECDDLKSPVCRFLREAPNFPPQEIHIGGNAAELSSPNSASCRSTNARTQLDFQFTKSDHSSSLGKPVLEDHTLKLGWQTSKLAKQSADAHIFRKGGLNKDISCNSGMLGVEARSTKFSGLNSSMFDSQADINLGTVQASAFRTSGHSSSNLVTCKCVPSSDVCACDQREKELPRFVSTAFNRQTLLKPTPLHYAAPDQNFVP</sequence>
<dbReference type="PANTHER" id="PTHR15294">
    <property type="entry name" value="RETINOVIN-RELATED"/>
    <property type="match status" value="1"/>
</dbReference>
<feature type="domain" description="Ubiquitin-specific peptidase-like SUMO isopeptidase" evidence="2">
    <location>
        <begin position="423"/>
        <end position="500"/>
    </location>
</feature>
<feature type="non-terminal residue" evidence="3">
    <location>
        <position position="676"/>
    </location>
</feature>
<dbReference type="InterPro" id="IPR033505">
    <property type="entry name" value="USPL1"/>
</dbReference>
<organism evidence="3 4">
    <name type="scientific">Sinanodonta woodiana</name>
    <name type="common">Chinese pond mussel</name>
    <name type="synonym">Anodonta woodiana</name>
    <dbReference type="NCBI Taxonomy" id="1069815"/>
    <lineage>
        <taxon>Eukaryota</taxon>
        <taxon>Metazoa</taxon>
        <taxon>Spiralia</taxon>
        <taxon>Lophotrochozoa</taxon>
        <taxon>Mollusca</taxon>
        <taxon>Bivalvia</taxon>
        <taxon>Autobranchia</taxon>
        <taxon>Heteroconchia</taxon>
        <taxon>Palaeoheterodonta</taxon>
        <taxon>Unionida</taxon>
        <taxon>Unionoidea</taxon>
        <taxon>Unionidae</taxon>
        <taxon>Unioninae</taxon>
        <taxon>Sinanodonta</taxon>
    </lineage>
</organism>
<comment type="caution">
    <text evidence="3">The sequence shown here is derived from an EMBL/GenBank/DDBJ whole genome shotgun (WGS) entry which is preliminary data.</text>
</comment>
<dbReference type="InterPro" id="IPR028890">
    <property type="entry name" value="Peptidase_C98"/>
</dbReference>
<evidence type="ECO:0000313" key="3">
    <source>
        <dbReference type="EMBL" id="KAL3888426.1"/>
    </source>
</evidence>
<accession>A0ABD3XQF5</accession>
<evidence type="ECO:0000259" key="2">
    <source>
        <dbReference type="Pfam" id="PF15499"/>
    </source>
</evidence>
<feature type="compositionally biased region" description="Polar residues" evidence="1">
    <location>
        <begin position="304"/>
        <end position="316"/>
    </location>
</feature>